<dbReference type="RefSeq" id="XP_016637806.1">
    <property type="nucleotide sequence ID" value="XM_016770896.1"/>
</dbReference>
<dbReference type="AlphaFoldDB" id="A0A0D2L3Q5"/>
<gene>
    <name evidence="2" type="ORF">Z520_00375</name>
</gene>
<accession>A0A0D2L3Q5</accession>
<dbReference type="VEuPathDB" id="FungiDB:Z520_00375"/>
<dbReference type="PANTHER" id="PTHR37540">
    <property type="entry name" value="TRANSCRIPTION FACTOR (ACR-2), PUTATIVE-RELATED-RELATED"/>
    <property type="match status" value="1"/>
</dbReference>
<evidence type="ECO:0000313" key="2">
    <source>
        <dbReference type="EMBL" id="KIY03684.1"/>
    </source>
</evidence>
<organism evidence="2 3">
    <name type="scientific">Fonsecaea multimorphosa CBS 102226</name>
    <dbReference type="NCBI Taxonomy" id="1442371"/>
    <lineage>
        <taxon>Eukaryota</taxon>
        <taxon>Fungi</taxon>
        <taxon>Dikarya</taxon>
        <taxon>Ascomycota</taxon>
        <taxon>Pezizomycotina</taxon>
        <taxon>Eurotiomycetes</taxon>
        <taxon>Chaetothyriomycetidae</taxon>
        <taxon>Chaetothyriales</taxon>
        <taxon>Herpotrichiellaceae</taxon>
        <taxon>Fonsecaea</taxon>
    </lineage>
</organism>
<feature type="compositionally biased region" description="Polar residues" evidence="1">
    <location>
        <begin position="22"/>
        <end position="42"/>
    </location>
</feature>
<evidence type="ECO:0008006" key="4">
    <source>
        <dbReference type="Google" id="ProtNLM"/>
    </source>
</evidence>
<evidence type="ECO:0000256" key="1">
    <source>
        <dbReference type="SAM" id="MobiDB-lite"/>
    </source>
</evidence>
<protein>
    <recommendedName>
        <fullName evidence="4">Transcription factor domain-containing protein</fullName>
    </recommendedName>
</protein>
<dbReference type="STRING" id="1442371.A0A0D2L3Q5"/>
<proteinExistence type="predicted"/>
<dbReference type="Proteomes" id="UP000053411">
    <property type="component" value="Unassembled WGS sequence"/>
</dbReference>
<name>A0A0D2L3Q5_9EURO</name>
<reference evidence="2 3" key="1">
    <citation type="submission" date="2015-01" db="EMBL/GenBank/DDBJ databases">
        <title>The Genome Sequence of Fonsecaea multimorphosa CBS 102226.</title>
        <authorList>
            <consortium name="The Broad Institute Genomics Platform"/>
            <person name="Cuomo C."/>
            <person name="de Hoog S."/>
            <person name="Gorbushina A."/>
            <person name="Stielow B."/>
            <person name="Teixiera M."/>
            <person name="Abouelleil A."/>
            <person name="Chapman S.B."/>
            <person name="Priest M."/>
            <person name="Young S.K."/>
            <person name="Wortman J."/>
            <person name="Nusbaum C."/>
            <person name="Birren B."/>
        </authorList>
    </citation>
    <scope>NUCLEOTIDE SEQUENCE [LARGE SCALE GENOMIC DNA]</scope>
    <source>
        <strain evidence="2 3">CBS 102226</strain>
    </source>
</reference>
<dbReference type="GeneID" id="27706121"/>
<evidence type="ECO:0000313" key="3">
    <source>
        <dbReference type="Proteomes" id="UP000053411"/>
    </source>
</evidence>
<keyword evidence="3" id="KW-1185">Reference proteome</keyword>
<dbReference type="EMBL" id="KN848062">
    <property type="protein sequence ID" value="KIY03684.1"/>
    <property type="molecule type" value="Genomic_DNA"/>
</dbReference>
<dbReference type="PANTHER" id="PTHR37540:SF5">
    <property type="entry name" value="TRANSCRIPTION FACTOR DOMAIN-CONTAINING PROTEIN"/>
    <property type="match status" value="1"/>
</dbReference>
<sequence length="504" mass="56607">MRQSKEKTLAQRRFQHRWRAIPSSQKACPHTSNATVDKQNSTSDEDTSPPPNPCTVLSAAKTNPFANYTIPHYAHEAMDHALSFTWPQCLPTDLDKIVIPFRASWMQLVMESPLVLHTFIFATTKQMLCLRGQKEDDMSQLAVQTLSIHQSVALNCARNAVESLNGPPTDAMILAVTILAVNGTRPQQVLPQPHPISPLAKTQSLHLFSMLSVVEVHARAAAQLVSLKGGLGVVDTYGVRDTLLLSDIYFSSILGTRPAQIWPTPVTSLVEAGLHALDASAERLFLLLGTGFDLFKLDKDLRRVLGLMCDLIVALDHHVRREDHPPELSDIVLQRNAVQNKLLWLKPSTNDELSRENRLNNMTRIAATIFSDMVLFPLSPVTRIKPRLAGELRQCLRFPILDIEEYGPPSGFFLWVLTMGGIAASFTRHRGWYIEKMAEYYSGELLCGSETMLERMASFLWWADVCDQPAKLLWAQSREVYNEERGLSGAQHQQQPVITTWNQR</sequence>
<feature type="region of interest" description="Disordered" evidence="1">
    <location>
        <begin position="19"/>
        <end position="54"/>
    </location>
</feature>
<dbReference type="OrthoDB" id="4158087at2759"/>